<dbReference type="GO" id="GO:0004842">
    <property type="term" value="F:ubiquitin-protein transferase activity"/>
    <property type="evidence" value="ECO:0007669"/>
    <property type="project" value="InterPro"/>
</dbReference>
<evidence type="ECO:0000313" key="6">
    <source>
        <dbReference type="Proteomes" id="UP000245207"/>
    </source>
</evidence>
<keyword evidence="3" id="KW-0812">Transmembrane</keyword>
<feature type="transmembrane region" description="Helical" evidence="3">
    <location>
        <begin position="57"/>
        <end position="80"/>
    </location>
</feature>
<evidence type="ECO:0000259" key="4">
    <source>
        <dbReference type="PROSITE" id="PS50089"/>
    </source>
</evidence>
<keyword evidence="1" id="KW-0479">Metal-binding</keyword>
<feature type="transmembrane region" description="Helical" evidence="3">
    <location>
        <begin position="100"/>
        <end position="121"/>
    </location>
</feature>
<dbReference type="EMBL" id="PKPP01003813">
    <property type="protein sequence ID" value="PWA67561.1"/>
    <property type="molecule type" value="Genomic_DNA"/>
</dbReference>
<accession>A0A2U1N214</accession>
<name>A0A2U1N214_ARTAN</name>
<protein>
    <submittedName>
        <fullName evidence="5">Zinc finger, RING/FYVE/PHD-type</fullName>
    </submittedName>
</protein>
<dbReference type="Gene3D" id="3.30.40.10">
    <property type="entry name" value="Zinc/RING finger domain, C3HC4 (zinc finger)"/>
    <property type="match status" value="1"/>
</dbReference>
<dbReference type="Proteomes" id="UP000245207">
    <property type="component" value="Unassembled WGS sequence"/>
</dbReference>
<dbReference type="PROSITE" id="PS50089">
    <property type="entry name" value="ZF_RING_2"/>
    <property type="match status" value="1"/>
</dbReference>
<feature type="domain" description="RING-type" evidence="4">
    <location>
        <begin position="214"/>
        <end position="255"/>
    </location>
</feature>
<keyword evidence="1" id="KW-0863">Zinc-finger</keyword>
<evidence type="ECO:0000256" key="3">
    <source>
        <dbReference type="SAM" id="Phobius"/>
    </source>
</evidence>
<dbReference type="SUPFAM" id="SSF57850">
    <property type="entry name" value="RING/U-box"/>
    <property type="match status" value="1"/>
</dbReference>
<dbReference type="OrthoDB" id="4348522at2759"/>
<reference evidence="5 6" key="1">
    <citation type="journal article" date="2018" name="Mol. Plant">
        <title>The genome of Artemisia annua provides insight into the evolution of Asteraceae family and artemisinin biosynthesis.</title>
        <authorList>
            <person name="Shen Q."/>
            <person name="Zhang L."/>
            <person name="Liao Z."/>
            <person name="Wang S."/>
            <person name="Yan T."/>
            <person name="Shi P."/>
            <person name="Liu M."/>
            <person name="Fu X."/>
            <person name="Pan Q."/>
            <person name="Wang Y."/>
            <person name="Lv Z."/>
            <person name="Lu X."/>
            <person name="Zhang F."/>
            <person name="Jiang W."/>
            <person name="Ma Y."/>
            <person name="Chen M."/>
            <person name="Hao X."/>
            <person name="Li L."/>
            <person name="Tang Y."/>
            <person name="Lv G."/>
            <person name="Zhou Y."/>
            <person name="Sun X."/>
            <person name="Brodelius P.E."/>
            <person name="Rose J.K.C."/>
            <person name="Tang K."/>
        </authorList>
    </citation>
    <scope>NUCLEOTIDE SEQUENCE [LARGE SCALE GENOMIC DNA]</scope>
    <source>
        <strain evidence="6">cv. Huhao1</strain>
        <tissue evidence="5">Leaf</tissue>
    </source>
</reference>
<evidence type="ECO:0000256" key="2">
    <source>
        <dbReference type="SAM" id="MobiDB-lite"/>
    </source>
</evidence>
<sequence length="519" mass="59347">MVLLSWKHYDLCKLPLHLWIVVDYASVFIFRLLMFVDNGIAARMGLDFGRQQRDAYFRGRIVVLFILYVVIYPFLWAWTIMGSIWFTNGYTCLPEKNQKWGFVVWLLFSYAGLSCLALYSVHKWLRRRKAHIERAQHGIPMSGISEYGVLVDMIRLPDWVFESAAQEMRIMEHDATPHHQGLYLSENQRQALELMIQELPLFSLKAVPTDCSDCPICLEEFRVGDQVRGLPCAHNFHVACIDKWLRLNIRCPRCRCSVFPNLQLNNLPSIPPDPNSSSNVSISHHSQSQPVSQSYFARMQSFLMPVHSENAASSDPEPSTVSTPNIGNNSDVILEVAENEDQPSESHGQPSQNHGQIAENGDQLSRNHGQIAENGDHMSKNHGQPSESHGQLSENYGQPSGSHGQLPENHGQLPENHGQPSENHGQRTSVEYVFYSELLTLVYQAIVICIYCTRNATFVTFKLKSNDFLELALLDESCLSYCCRLEKVTLAAKYQYKEYWTDYLLDMNNEHNFFEGDFF</sequence>
<dbReference type="SMART" id="SM00184">
    <property type="entry name" value="RING"/>
    <property type="match status" value="1"/>
</dbReference>
<feature type="region of interest" description="Disordered" evidence="2">
    <location>
        <begin position="308"/>
        <end position="425"/>
    </location>
</feature>
<dbReference type="InterPro" id="IPR044793">
    <property type="entry name" value="SIS3"/>
</dbReference>
<dbReference type="GO" id="GO:0008270">
    <property type="term" value="F:zinc ion binding"/>
    <property type="evidence" value="ECO:0007669"/>
    <property type="project" value="UniProtKB-KW"/>
</dbReference>
<evidence type="ECO:0000256" key="1">
    <source>
        <dbReference type="PROSITE-ProRule" id="PRU00175"/>
    </source>
</evidence>
<dbReference type="InterPro" id="IPR001841">
    <property type="entry name" value="Znf_RING"/>
</dbReference>
<feature type="compositionally biased region" description="Polar residues" evidence="2">
    <location>
        <begin position="381"/>
        <end position="403"/>
    </location>
</feature>
<dbReference type="InterPro" id="IPR013083">
    <property type="entry name" value="Znf_RING/FYVE/PHD"/>
</dbReference>
<feature type="transmembrane region" description="Helical" evidence="3">
    <location>
        <begin position="16"/>
        <end position="36"/>
    </location>
</feature>
<dbReference type="PANTHER" id="PTHR47179">
    <property type="entry name" value="E3 UBIQUITIN-PROTEIN LIGASE SIS3"/>
    <property type="match status" value="1"/>
</dbReference>
<organism evidence="5 6">
    <name type="scientific">Artemisia annua</name>
    <name type="common">Sweet wormwood</name>
    <dbReference type="NCBI Taxonomy" id="35608"/>
    <lineage>
        <taxon>Eukaryota</taxon>
        <taxon>Viridiplantae</taxon>
        <taxon>Streptophyta</taxon>
        <taxon>Embryophyta</taxon>
        <taxon>Tracheophyta</taxon>
        <taxon>Spermatophyta</taxon>
        <taxon>Magnoliopsida</taxon>
        <taxon>eudicotyledons</taxon>
        <taxon>Gunneridae</taxon>
        <taxon>Pentapetalae</taxon>
        <taxon>asterids</taxon>
        <taxon>campanulids</taxon>
        <taxon>Asterales</taxon>
        <taxon>Asteraceae</taxon>
        <taxon>Asteroideae</taxon>
        <taxon>Anthemideae</taxon>
        <taxon>Artemisiinae</taxon>
        <taxon>Artemisia</taxon>
    </lineage>
</organism>
<dbReference type="PANTHER" id="PTHR47179:SF4">
    <property type="entry name" value="ZINC FINGER, RING_FYVE_PHD-TYPE-RELATED"/>
    <property type="match status" value="1"/>
</dbReference>
<keyword evidence="6" id="KW-1185">Reference proteome</keyword>
<comment type="caution">
    <text evidence="5">The sequence shown here is derived from an EMBL/GenBank/DDBJ whole genome shotgun (WGS) entry which is preliminary data.</text>
</comment>
<dbReference type="Pfam" id="PF13639">
    <property type="entry name" value="zf-RING_2"/>
    <property type="match status" value="1"/>
</dbReference>
<feature type="compositionally biased region" description="Polar residues" evidence="2">
    <location>
        <begin position="345"/>
        <end position="355"/>
    </location>
</feature>
<keyword evidence="1" id="KW-0862">Zinc</keyword>
<evidence type="ECO:0000313" key="5">
    <source>
        <dbReference type="EMBL" id="PWA67561.1"/>
    </source>
</evidence>
<keyword evidence="3" id="KW-0472">Membrane</keyword>
<dbReference type="AlphaFoldDB" id="A0A2U1N214"/>
<feature type="compositionally biased region" description="Polar residues" evidence="2">
    <location>
        <begin position="310"/>
        <end position="331"/>
    </location>
</feature>
<gene>
    <name evidence="5" type="ORF">CTI12_AA317220</name>
</gene>
<proteinExistence type="predicted"/>
<keyword evidence="3" id="KW-1133">Transmembrane helix</keyword>
<dbReference type="GO" id="GO:0010182">
    <property type="term" value="P:sugar mediated signaling pathway"/>
    <property type="evidence" value="ECO:0007669"/>
    <property type="project" value="InterPro"/>
</dbReference>
<dbReference type="STRING" id="35608.A0A2U1N214"/>